<dbReference type="OrthoDB" id="3360544at2759"/>
<dbReference type="Pfam" id="PF00465">
    <property type="entry name" value="Fe-ADH"/>
    <property type="match status" value="1"/>
</dbReference>
<dbReference type="InterPro" id="IPR056798">
    <property type="entry name" value="ADH_Fe_C"/>
</dbReference>
<dbReference type="InterPro" id="IPR034786">
    <property type="entry name" value="MAR"/>
</dbReference>
<sequence>MVPLRPYPLVVILKMSPSVHHYFNFSKPDNNNMKDFEYDVLSNRVIFGSGSIRKLPAEIKRLNVSRPLLLCTPGKSHLANQLSDIIKAASLDIAGIFPHATAHTPTSVTEKGITVLNSASADCVISVGGGSVVGLGKAISIRSGVPHISIPTTYSGSEMTPILGETQNGHKSTRSDPKILPPVVIYDVDLTLTLPPVICSTSGINAIAHAIEALYAQNVNPITSILALEGIKSLAETLPQIVQDPNSKAPRAQALYGAWLCGTVLGSSSMGLHHKLCHVLGGSFALPHAETHTIVLPHSLSYNAPFIPEQMAKLATVLPGSNGDALNGLELLLEKLLVPRGLKELGMKEEDIDEAAKIATSNQYPNPRTLELKWIRELIRRAWAGEAGKGNLL</sequence>
<dbReference type="PANTHER" id="PTHR11496">
    <property type="entry name" value="ALCOHOL DEHYDROGENASE"/>
    <property type="match status" value="1"/>
</dbReference>
<evidence type="ECO:0000256" key="2">
    <source>
        <dbReference type="ARBA" id="ARBA00023027"/>
    </source>
</evidence>
<keyword evidence="1" id="KW-0560">Oxidoreductase</keyword>
<accession>A0A8K0WB34</accession>
<dbReference type="InterPro" id="IPR001670">
    <property type="entry name" value="ADH_Fe/GldA"/>
</dbReference>
<comment type="caution">
    <text evidence="5">The sequence shown here is derived from an EMBL/GenBank/DDBJ whole genome shotgun (WGS) entry which is preliminary data.</text>
</comment>
<dbReference type="EMBL" id="JAGPXF010000005">
    <property type="protein sequence ID" value="KAH7242806.1"/>
    <property type="molecule type" value="Genomic_DNA"/>
</dbReference>
<dbReference type="Gene3D" id="1.20.1090.10">
    <property type="entry name" value="Dehydroquinate synthase-like - alpha domain"/>
    <property type="match status" value="1"/>
</dbReference>
<keyword evidence="6" id="KW-1185">Reference proteome</keyword>
<protein>
    <submittedName>
        <fullName evidence="5">Maleylacetate reductase</fullName>
    </submittedName>
</protein>
<keyword evidence="2" id="KW-0520">NAD</keyword>
<reference evidence="5" key="1">
    <citation type="journal article" date="2021" name="Nat. Commun.">
        <title>Genetic determinants of endophytism in the Arabidopsis root mycobiome.</title>
        <authorList>
            <person name="Mesny F."/>
            <person name="Miyauchi S."/>
            <person name="Thiergart T."/>
            <person name="Pickel B."/>
            <person name="Atanasova L."/>
            <person name="Karlsson M."/>
            <person name="Huettel B."/>
            <person name="Barry K.W."/>
            <person name="Haridas S."/>
            <person name="Chen C."/>
            <person name="Bauer D."/>
            <person name="Andreopoulos W."/>
            <person name="Pangilinan J."/>
            <person name="LaButti K."/>
            <person name="Riley R."/>
            <person name="Lipzen A."/>
            <person name="Clum A."/>
            <person name="Drula E."/>
            <person name="Henrissat B."/>
            <person name="Kohler A."/>
            <person name="Grigoriev I.V."/>
            <person name="Martin F.M."/>
            <person name="Hacquard S."/>
        </authorList>
    </citation>
    <scope>NUCLEOTIDE SEQUENCE</scope>
    <source>
        <strain evidence="5">MPI-SDFR-AT-0068</strain>
    </source>
</reference>
<dbReference type="Gene3D" id="3.40.50.1970">
    <property type="match status" value="1"/>
</dbReference>
<evidence type="ECO:0000259" key="3">
    <source>
        <dbReference type="Pfam" id="PF00465"/>
    </source>
</evidence>
<evidence type="ECO:0000313" key="5">
    <source>
        <dbReference type="EMBL" id="KAH7242806.1"/>
    </source>
</evidence>
<dbReference type="PANTHER" id="PTHR11496:SF105">
    <property type="entry name" value="REDUCTASE, PUTATIVE (AFU_ORTHOLOGUE AFUA_6G07090)-RELATED"/>
    <property type="match status" value="1"/>
</dbReference>
<dbReference type="GO" id="GO:0005739">
    <property type="term" value="C:mitochondrion"/>
    <property type="evidence" value="ECO:0007669"/>
    <property type="project" value="TreeGrafter"/>
</dbReference>
<feature type="domain" description="Fe-containing alcohol dehydrogenase-like C-terminal" evidence="4">
    <location>
        <begin position="201"/>
        <end position="383"/>
    </location>
</feature>
<dbReference type="GO" id="GO:0018506">
    <property type="term" value="F:maleylacetate reductase activity"/>
    <property type="evidence" value="ECO:0007669"/>
    <property type="project" value="InterPro"/>
</dbReference>
<proteinExistence type="predicted"/>
<dbReference type="Proteomes" id="UP000813427">
    <property type="component" value="Unassembled WGS sequence"/>
</dbReference>
<name>A0A8K0WB34_9HYPO</name>
<dbReference type="AlphaFoldDB" id="A0A8K0WB34"/>
<dbReference type="Pfam" id="PF25137">
    <property type="entry name" value="ADH_Fe_C"/>
    <property type="match status" value="1"/>
</dbReference>
<dbReference type="GO" id="GO:0004022">
    <property type="term" value="F:alcohol dehydrogenase (NAD+) activity"/>
    <property type="evidence" value="ECO:0007669"/>
    <property type="project" value="TreeGrafter"/>
</dbReference>
<evidence type="ECO:0000313" key="6">
    <source>
        <dbReference type="Proteomes" id="UP000813427"/>
    </source>
</evidence>
<organism evidence="5 6">
    <name type="scientific">Fusarium tricinctum</name>
    <dbReference type="NCBI Taxonomy" id="61284"/>
    <lineage>
        <taxon>Eukaryota</taxon>
        <taxon>Fungi</taxon>
        <taxon>Dikarya</taxon>
        <taxon>Ascomycota</taxon>
        <taxon>Pezizomycotina</taxon>
        <taxon>Sordariomycetes</taxon>
        <taxon>Hypocreomycetidae</taxon>
        <taxon>Hypocreales</taxon>
        <taxon>Nectriaceae</taxon>
        <taxon>Fusarium</taxon>
        <taxon>Fusarium tricinctum species complex</taxon>
    </lineage>
</organism>
<gene>
    <name evidence="5" type="ORF">BKA59DRAFT_502566</name>
</gene>
<dbReference type="InterPro" id="IPR039697">
    <property type="entry name" value="Alcohol_dehydrogenase_Fe"/>
</dbReference>
<feature type="domain" description="Alcohol dehydrogenase iron-type/glycerol dehydrogenase GldA" evidence="3">
    <location>
        <begin position="43"/>
        <end position="187"/>
    </location>
</feature>
<evidence type="ECO:0000256" key="1">
    <source>
        <dbReference type="ARBA" id="ARBA00023002"/>
    </source>
</evidence>
<evidence type="ECO:0000259" key="4">
    <source>
        <dbReference type="Pfam" id="PF25137"/>
    </source>
</evidence>
<dbReference type="SUPFAM" id="SSF56796">
    <property type="entry name" value="Dehydroquinate synthase-like"/>
    <property type="match status" value="1"/>
</dbReference>
<dbReference type="CDD" id="cd08177">
    <property type="entry name" value="MAR"/>
    <property type="match status" value="1"/>
</dbReference>
<dbReference type="GO" id="GO:0046872">
    <property type="term" value="F:metal ion binding"/>
    <property type="evidence" value="ECO:0007669"/>
    <property type="project" value="InterPro"/>
</dbReference>